<protein>
    <submittedName>
        <fullName evidence="1">Uncharacterized protein</fullName>
    </submittedName>
</protein>
<reference evidence="1" key="1">
    <citation type="submission" date="2021-06" db="EMBL/GenBank/DDBJ databases">
        <title>Parelaphostrongylus tenuis whole genome reference sequence.</title>
        <authorList>
            <person name="Garwood T.J."/>
            <person name="Larsen P.A."/>
            <person name="Fountain-Jones N.M."/>
            <person name="Garbe J.R."/>
            <person name="Macchietto M.G."/>
            <person name="Kania S.A."/>
            <person name="Gerhold R.W."/>
            <person name="Richards J.E."/>
            <person name="Wolf T.M."/>
        </authorList>
    </citation>
    <scope>NUCLEOTIDE SEQUENCE</scope>
    <source>
        <strain evidence="1">MNPRO001-30</strain>
        <tissue evidence="1">Meninges</tissue>
    </source>
</reference>
<dbReference type="Proteomes" id="UP001196413">
    <property type="component" value="Unassembled WGS sequence"/>
</dbReference>
<dbReference type="AlphaFoldDB" id="A0AAD5MR55"/>
<organism evidence="1 2">
    <name type="scientific">Parelaphostrongylus tenuis</name>
    <name type="common">Meningeal worm</name>
    <dbReference type="NCBI Taxonomy" id="148309"/>
    <lineage>
        <taxon>Eukaryota</taxon>
        <taxon>Metazoa</taxon>
        <taxon>Ecdysozoa</taxon>
        <taxon>Nematoda</taxon>
        <taxon>Chromadorea</taxon>
        <taxon>Rhabditida</taxon>
        <taxon>Rhabditina</taxon>
        <taxon>Rhabditomorpha</taxon>
        <taxon>Strongyloidea</taxon>
        <taxon>Metastrongylidae</taxon>
        <taxon>Parelaphostrongylus</taxon>
    </lineage>
</organism>
<evidence type="ECO:0000313" key="2">
    <source>
        <dbReference type="Proteomes" id="UP001196413"/>
    </source>
</evidence>
<keyword evidence="2" id="KW-1185">Reference proteome</keyword>
<gene>
    <name evidence="1" type="ORF">KIN20_019154</name>
</gene>
<dbReference type="EMBL" id="JAHQIW010003824">
    <property type="protein sequence ID" value="KAJ1360228.1"/>
    <property type="molecule type" value="Genomic_DNA"/>
</dbReference>
<comment type="caution">
    <text evidence="1">The sequence shown here is derived from an EMBL/GenBank/DDBJ whole genome shotgun (WGS) entry which is preliminary data.</text>
</comment>
<sequence>MEQKTHPSSSHDIVAFHMVPFLISKFSGGFELTGIYDMGKMLTNTCDHVIISANLVHK</sequence>
<evidence type="ECO:0000313" key="1">
    <source>
        <dbReference type="EMBL" id="KAJ1360228.1"/>
    </source>
</evidence>
<accession>A0AAD5MR55</accession>
<proteinExistence type="predicted"/>
<name>A0AAD5MR55_PARTN</name>